<evidence type="ECO:0000256" key="1">
    <source>
        <dbReference type="ARBA" id="ARBA00007606"/>
    </source>
</evidence>
<dbReference type="EMBL" id="DUZY01000003">
    <property type="protein sequence ID" value="DAD33870.1"/>
    <property type="molecule type" value="Genomic_DNA"/>
</dbReference>
<gene>
    <name evidence="4" type="ORF">HUJ06_012721</name>
</gene>
<dbReference type="SUPFAM" id="SSF49899">
    <property type="entry name" value="Concanavalin A-like lectins/glucanases"/>
    <property type="match status" value="1"/>
</dbReference>
<dbReference type="PANTHER" id="PTHR32401:SF50">
    <property type="entry name" value="OS07G0133000 PROTEIN"/>
    <property type="match status" value="1"/>
</dbReference>
<evidence type="ECO:0000256" key="2">
    <source>
        <dbReference type="ARBA" id="ARBA00022734"/>
    </source>
</evidence>
<keyword evidence="2" id="KW-0430">Lectin</keyword>
<comment type="caution">
    <text evidence="4">The sequence shown here is derived from an EMBL/GenBank/DDBJ whole genome shotgun (WGS) entry which is preliminary data.</text>
</comment>
<dbReference type="InterPro" id="IPR050258">
    <property type="entry name" value="Leguminous_Lectin"/>
</dbReference>
<feature type="domain" description="Legume lectin" evidence="3">
    <location>
        <begin position="11"/>
        <end position="156"/>
    </location>
</feature>
<dbReference type="AlphaFoldDB" id="A0A822YMN0"/>
<name>A0A822YMN0_NELNU</name>
<evidence type="ECO:0000313" key="4">
    <source>
        <dbReference type="EMBL" id="DAD33870.1"/>
    </source>
</evidence>
<dbReference type="Gene3D" id="2.60.120.200">
    <property type="match status" value="1"/>
</dbReference>
<dbReference type="PANTHER" id="PTHR32401">
    <property type="entry name" value="CONCANAVALIN A-LIKE LECTIN FAMILY PROTEIN"/>
    <property type="match status" value="1"/>
</dbReference>
<comment type="similarity">
    <text evidence="1">Belongs to the leguminous lectin family.</text>
</comment>
<organism evidence="4 5">
    <name type="scientific">Nelumbo nucifera</name>
    <name type="common">Sacred lotus</name>
    <dbReference type="NCBI Taxonomy" id="4432"/>
    <lineage>
        <taxon>Eukaryota</taxon>
        <taxon>Viridiplantae</taxon>
        <taxon>Streptophyta</taxon>
        <taxon>Embryophyta</taxon>
        <taxon>Tracheophyta</taxon>
        <taxon>Spermatophyta</taxon>
        <taxon>Magnoliopsida</taxon>
        <taxon>Proteales</taxon>
        <taxon>Nelumbonaceae</taxon>
        <taxon>Nelumbo</taxon>
    </lineage>
</organism>
<protein>
    <recommendedName>
        <fullName evidence="3">Legume lectin domain-containing protein</fullName>
    </recommendedName>
</protein>
<dbReference type="Proteomes" id="UP000607653">
    <property type="component" value="Unassembled WGS sequence"/>
</dbReference>
<dbReference type="InterPro" id="IPR013320">
    <property type="entry name" value="ConA-like_dom_sf"/>
</dbReference>
<evidence type="ECO:0000313" key="5">
    <source>
        <dbReference type="Proteomes" id="UP000607653"/>
    </source>
</evidence>
<dbReference type="Pfam" id="PF00139">
    <property type="entry name" value="Lectin_legB"/>
    <property type="match status" value="1"/>
</dbReference>
<reference evidence="4 5" key="1">
    <citation type="journal article" date="2020" name="Mol. Biol. Evol.">
        <title>Distinct Expression and Methylation Patterns for Genes with Different Fates following a Single Whole-Genome Duplication in Flowering Plants.</title>
        <authorList>
            <person name="Shi T."/>
            <person name="Rahmani R.S."/>
            <person name="Gugger P.F."/>
            <person name="Wang M."/>
            <person name="Li H."/>
            <person name="Zhang Y."/>
            <person name="Li Z."/>
            <person name="Wang Q."/>
            <person name="Van de Peer Y."/>
            <person name="Marchal K."/>
            <person name="Chen J."/>
        </authorList>
    </citation>
    <scope>NUCLEOTIDE SEQUENCE [LARGE SCALE GENOMIC DNA]</scope>
    <source>
        <tissue evidence="4">Leaf</tissue>
    </source>
</reference>
<proteinExistence type="inferred from homology"/>
<dbReference type="GO" id="GO:0030246">
    <property type="term" value="F:carbohydrate binding"/>
    <property type="evidence" value="ECO:0007669"/>
    <property type="project" value="UniProtKB-KW"/>
</dbReference>
<accession>A0A822YMN0</accession>
<sequence>MVDLASGVGININLNGVAHIWNDGIPRLTNKTSHFVGHAFYPSPLRFKNSIDGTAFSLSTSFAFAIVPKYLKLGGHGLAFMISLMKELKGELPRTSPTMFSLWNLTQFDQDFEFDINDNHVKININDLKSNASVTVAYYTDTSSKEDLNLKGGKMIRV</sequence>
<keyword evidence="5" id="KW-1185">Reference proteome</keyword>
<dbReference type="InterPro" id="IPR001220">
    <property type="entry name" value="Legume_lectin_dom"/>
</dbReference>
<evidence type="ECO:0000259" key="3">
    <source>
        <dbReference type="Pfam" id="PF00139"/>
    </source>
</evidence>